<keyword evidence="9" id="KW-1185">Reference proteome</keyword>
<organism evidence="8 9">
    <name type="scientific">Fistulina hepatica ATCC 64428</name>
    <dbReference type="NCBI Taxonomy" id="1128425"/>
    <lineage>
        <taxon>Eukaryota</taxon>
        <taxon>Fungi</taxon>
        <taxon>Dikarya</taxon>
        <taxon>Basidiomycota</taxon>
        <taxon>Agaricomycotina</taxon>
        <taxon>Agaricomycetes</taxon>
        <taxon>Agaricomycetidae</taxon>
        <taxon>Agaricales</taxon>
        <taxon>Fistulinaceae</taxon>
        <taxon>Fistulina</taxon>
    </lineage>
</organism>
<dbReference type="AlphaFoldDB" id="A0A0D7AJI2"/>
<evidence type="ECO:0000256" key="7">
    <source>
        <dbReference type="SAM" id="MobiDB-lite"/>
    </source>
</evidence>
<reference evidence="8 9" key="1">
    <citation type="journal article" date="2015" name="Fungal Genet. Biol.">
        <title>Evolution of novel wood decay mechanisms in Agaricales revealed by the genome sequences of Fistulina hepatica and Cylindrobasidium torrendii.</title>
        <authorList>
            <person name="Floudas D."/>
            <person name="Held B.W."/>
            <person name="Riley R."/>
            <person name="Nagy L.G."/>
            <person name="Koehler G."/>
            <person name="Ransdell A.S."/>
            <person name="Younus H."/>
            <person name="Chow J."/>
            <person name="Chiniquy J."/>
            <person name="Lipzen A."/>
            <person name="Tritt A."/>
            <person name="Sun H."/>
            <person name="Haridas S."/>
            <person name="LaButti K."/>
            <person name="Ohm R.A."/>
            <person name="Kues U."/>
            <person name="Blanchette R.A."/>
            <person name="Grigoriev I.V."/>
            <person name="Minto R.E."/>
            <person name="Hibbett D.S."/>
        </authorList>
    </citation>
    <scope>NUCLEOTIDE SEQUENCE [LARGE SCALE GENOMIC DNA]</scope>
    <source>
        <strain evidence="8 9">ATCC 64428</strain>
    </source>
</reference>
<accession>A0A0D7AJI2</accession>
<keyword evidence="2 6" id="KW-0812">Transmembrane</keyword>
<comment type="subcellular location">
    <subcellularLocation>
        <location evidence="6">Membrane</location>
        <topology evidence="6">Single-pass membrane protein</topology>
    </subcellularLocation>
    <subcellularLocation>
        <location evidence="6">Endoplasmic reticulum membrane</location>
        <topology evidence="6">Single-pass membrane protein</topology>
    </subcellularLocation>
</comment>
<name>A0A0D7AJI2_9AGAR</name>
<sequence length="64" mass="7188">PTEFEIRQRNAKFAKAAASGKNPTHASRQEKLKHKSPVPLWILAVIIFVVVGGVFFELARLIFL</sequence>
<protein>
    <recommendedName>
        <fullName evidence="6">Stress-associated endoplasmic reticulum protein</fullName>
    </recommendedName>
</protein>
<evidence type="ECO:0000256" key="2">
    <source>
        <dbReference type="ARBA" id="ARBA00022692"/>
    </source>
</evidence>
<feature type="non-terminal residue" evidence="8">
    <location>
        <position position="1"/>
    </location>
</feature>
<evidence type="ECO:0000256" key="3">
    <source>
        <dbReference type="ARBA" id="ARBA00022824"/>
    </source>
</evidence>
<dbReference type="OrthoDB" id="16679at2759"/>
<dbReference type="EMBL" id="KN881675">
    <property type="protein sequence ID" value="KIY50490.1"/>
    <property type="molecule type" value="Genomic_DNA"/>
</dbReference>
<dbReference type="Pfam" id="PF06624">
    <property type="entry name" value="RAMP4"/>
    <property type="match status" value="1"/>
</dbReference>
<keyword evidence="5 6" id="KW-0472">Membrane</keyword>
<evidence type="ECO:0000256" key="6">
    <source>
        <dbReference type="RuleBase" id="RU364120"/>
    </source>
</evidence>
<proteinExistence type="inferred from homology"/>
<evidence type="ECO:0000256" key="5">
    <source>
        <dbReference type="ARBA" id="ARBA00023136"/>
    </source>
</evidence>
<dbReference type="GO" id="GO:0005789">
    <property type="term" value="C:endoplasmic reticulum membrane"/>
    <property type="evidence" value="ECO:0007669"/>
    <property type="project" value="UniProtKB-SubCell"/>
</dbReference>
<keyword evidence="4 6" id="KW-1133">Transmembrane helix</keyword>
<evidence type="ECO:0000313" key="9">
    <source>
        <dbReference type="Proteomes" id="UP000054144"/>
    </source>
</evidence>
<keyword evidence="3 6" id="KW-0256">Endoplasmic reticulum</keyword>
<dbReference type="Proteomes" id="UP000054144">
    <property type="component" value="Unassembled WGS sequence"/>
</dbReference>
<evidence type="ECO:0000256" key="1">
    <source>
        <dbReference type="ARBA" id="ARBA00005500"/>
    </source>
</evidence>
<dbReference type="InterPro" id="IPR010580">
    <property type="entry name" value="ER_stress-assoc"/>
</dbReference>
<evidence type="ECO:0000313" key="8">
    <source>
        <dbReference type="EMBL" id="KIY50490.1"/>
    </source>
</evidence>
<comment type="similarity">
    <text evidence="1 6">Belongs to the RAMP4 family.</text>
</comment>
<feature type="region of interest" description="Disordered" evidence="7">
    <location>
        <begin position="1"/>
        <end position="33"/>
    </location>
</feature>
<gene>
    <name evidence="8" type="ORF">FISHEDRAFT_38677</name>
</gene>
<comment type="function">
    <text evidence="6">Interacts with target proteins during translocation into the lumen of the endoplasmic reticulum. Protects unfolded target proteins against degradation and facilitate correct glycosylation.</text>
</comment>
<feature type="transmembrane region" description="Helical" evidence="6">
    <location>
        <begin position="38"/>
        <end position="63"/>
    </location>
</feature>
<evidence type="ECO:0000256" key="4">
    <source>
        <dbReference type="ARBA" id="ARBA00022989"/>
    </source>
</evidence>